<accession>A0A9P5HEE7</accession>
<evidence type="ECO:0000313" key="7">
    <source>
        <dbReference type="EMBL" id="KAF7553494.1"/>
    </source>
</evidence>
<evidence type="ECO:0000256" key="5">
    <source>
        <dbReference type="ARBA" id="ARBA00023136"/>
    </source>
</evidence>
<keyword evidence="6" id="KW-1133">Transmembrane helix</keyword>
<evidence type="ECO:0000256" key="4">
    <source>
        <dbReference type="ARBA" id="ARBA00022679"/>
    </source>
</evidence>
<dbReference type="OrthoDB" id="9876900at2759"/>
<evidence type="ECO:0000256" key="6">
    <source>
        <dbReference type="SAM" id="Phobius"/>
    </source>
</evidence>
<dbReference type="GO" id="GO:0005886">
    <property type="term" value="C:plasma membrane"/>
    <property type="evidence" value="ECO:0007669"/>
    <property type="project" value="UniProtKB-SubCell"/>
</dbReference>
<keyword evidence="3" id="KW-0328">Glycosyltransferase</keyword>
<keyword evidence="2" id="KW-1003">Cell membrane</keyword>
<evidence type="ECO:0000313" key="8">
    <source>
        <dbReference type="Proteomes" id="UP000722485"/>
    </source>
</evidence>
<keyword evidence="4" id="KW-0808">Transferase</keyword>
<evidence type="ECO:0000256" key="3">
    <source>
        <dbReference type="ARBA" id="ARBA00022676"/>
    </source>
</evidence>
<dbReference type="PANTHER" id="PTHR22913:SF12">
    <property type="entry name" value="MANNURONAN SYNTHASE"/>
    <property type="match status" value="1"/>
</dbReference>
<dbReference type="GO" id="GO:0085029">
    <property type="term" value="P:extracellular matrix assembly"/>
    <property type="evidence" value="ECO:0007669"/>
    <property type="project" value="TreeGrafter"/>
</dbReference>
<dbReference type="PANTHER" id="PTHR22913">
    <property type="entry name" value="HYALURONAN SYNTHASE"/>
    <property type="match status" value="1"/>
</dbReference>
<dbReference type="Pfam" id="PF13641">
    <property type="entry name" value="Glyco_tranf_2_3"/>
    <property type="match status" value="1"/>
</dbReference>
<evidence type="ECO:0008006" key="9">
    <source>
        <dbReference type="Google" id="ProtNLM"/>
    </source>
</evidence>
<feature type="transmembrane region" description="Helical" evidence="6">
    <location>
        <begin position="570"/>
        <end position="589"/>
    </location>
</feature>
<comment type="subcellular location">
    <subcellularLocation>
        <location evidence="1">Cell membrane</location>
    </subcellularLocation>
</comment>
<sequence>MEKYPQEDVQLASERGQHVSWLRKAINILGCMMALPIYWVMTVHCRYPVTLDLVCTIALAELNRFINEGRRISFYSEESQPRGKMDYEKMDLERQSASPRLDCVAAVVGWREDPTLFTHALESYKIAKHCSFMLVGIDGDEAEDQDMVRVFNKVYPQQSRTIHIPEPLGTAAEHFMSKMISMKKQYGEKVDMDECHDLAMSHCIQLARRTLEQEKINFRGVDEIRQLCIRQKHMHKKGIMFTTYVFSLVIADMLGIEFLWSSDSDTLVFPDSLQRTVNAIAADPKIGGASSGLIVHNESDTAITKLSATVYWGELYLTRSTPAATATSDCQSGPSTVFRLAALPSILVPWYLQTVMGKRMIINEDRHLTTNLLSRGWGVVFASDVLTATETPTTLPRWIMQQVRWARATHIESLLQPKVYLMSHPLLFYGMAKRESGPVIAAFAVFYYFLTSRQLFVVCVFDLAVRMAISTTYNIFRNPQRLTRKSLGWVIPGIFFYYIPLPAIHVWSMMTLTTDGWGTTMRAASERPRASSTRKAWWELGFVVIWMGIITGALARWLATDYDLSPEYRAISILLSSFIASFSAWMVLIK</sequence>
<protein>
    <recommendedName>
        <fullName evidence="9">Glycosyltransferase 2-like domain-containing protein</fullName>
    </recommendedName>
</protein>
<feature type="transmembrane region" description="Helical" evidence="6">
    <location>
        <begin position="21"/>
        <end position="41"/>
    </location>
</feature>
<dbReference type="GO" id="GO:0050501">
    <property type="term" value="F:hyaluronan synthase activity"/>
    <property type="evidence" value="ECO:0007669"/>
    <property type="project" value="TreeGrafter"/>
</dbReference>
<organism evidence="7 8">
    <name type="scientific">Cylindrodendrum hubeiense</name>
    <dbReference type="NCBI Taxonomy" id="595255"/>
    <lineage>
        <taxon>Eukaryota</taxon>
        <taxon>Fungi</taxon>
        <taxon>Dikarya</taxon>
        <taxon>Ascomycota</taxon>
        <taxon>Pezizomycotina</taxon>
        <taxon>Sordariomycetes</taxon>
        <taxon>Hypocreomycetidae</taxon>
        <taxon>Hypocreales</taxon>
        <taxon>Nectriaceae</taxon>
        <taxon>Cylindrodendrum</taxon>
    </lineage>
</organism>
<comment type="caution">
    <text evidence="7">The sequence shown here is derived from an EMBL/GenBank/DDBJ whole genome shotgun (WGS) entry which is preliminary data.</text>
</comment>
<dbReference type="GO" id="GO:0030213">
    <property type="term" value="P:hyaluronan biosynthetic process"/>
    <property type="evidence" value="ECO:0007669"/>
    <property type="project" value="TreeGrafter"/>
</dbReference>
<reference evidence="7" key="1">
    <citation type="submission" date="2020-03" db="EMBL/GenBank/DDBJ databases">
        <title>Draft Genome Sequence of Cylindrodendrum hubeiense.</title>
        <authorList>
            <person name="Buettner E."/>
            <person name="Kellner H."/>
        </authorList>
    </citation>
    <scope>NUCLEOTIDE SEQUENCE</scope>
    <source>
        <strain evidence="7">IHI 201604</strain>
    </source>
</reference>
<dbReference type="AlphaFoldDB" id="A0A9P5HEE7"/>
<dbReference type="EMBL" id="JAANBB010000045">
    <property type="protein sequence ID" value="KAF7553494.1"/>
    <property type="molecule type" value="Genomic_DNA"/>
</dbReference>
<name>A0A9P5HEE7_9HYPO</name>
<dbReference type="SUPFAM" id="SSF53448">
    <property type="entry name" value="Nucleotide-diphospho-sugar transferases"/>
    <property type="match status" value="1"/>
</dbReference>
<keyword evidence="5 6" id="KW-0472">Membrane</keyword>
<dbReference type="Gene3D" id="3.90.550.10">
    <property type="entry name" value="Spore Coat Polysaccharide Biosynthesis Protein SpsA, Chain A"/>
    <property type="match status" value="1"/>
</dbReference>
<proteinExistence type="predicted"/>
<keyword evidence="6" id="KW-0812">Transmembrane</keyword>
<dbReference type="InterPro" id="IPR029044">
    <property type="entry name" value="Nucleotide-diphossugar_trans"/>
</dbReference>
<evidence type="ECO:0000256" key="1">
    <source>
        <dbReference type="ARBA" id="ARBA00004236"/>
    </source>
</evidence>
<keyword evidence="8" id="KW-1185">Reference proteome</keyword>
<evidence type="ECO:0000256" key="2">
    <source>
        <dbReference type="ARBA" id="ARBA00022475"/>
    </source>
</evidence>
<feature type="transmembrane region" description="Helical" evidence="6">
    <location>
        <begin position="536"/>
        <end position="558"/>
    </location>
</feature>
<dbReference type="Proteomes" id="UP000722485">
    <property type="component" value="Unassembled WGS sequence"/>
</dbReference>
<gene>
    <name evidence="7" type="ORF">G7Z17_g3583</name>
</gene>
<feature type="transmembrane region" description="Helical" evidence="6">
    <location>
        <begin position="487"/>
        <end position="507"/>
    </location>
</feature>